<sequence length="333" mass="38374">MTIGIRVQVLKVSVEMLKEVDEQVEAMKTSGRAKKASRSKDMLSALDGRVAKLEGPIGDVKETLKEVDGRTRELELRDNQLKDQMVEALSENMDVMQGVLNIAIGELIEKEDAPDAIVSTLKEHIEELKGELNICKVALCLEVEIVQWDDVHKGCRQLLSGEWSNTSMLKTSWTMLPRTWEEFHREFKVQFYLDYAKDEARVKLRQLTQQRKVREYVREFSELMLQISDLVESLFEFISRRNKFESFETREEGNGGRDEEGPVENNIDNGGNGKRANGKWKPNKKPKGPMRDDEQDRESVRLGLIVHFVDAKRMRKIQWSVSCVMVRIGCRTI</sequence>
<dbReference type="Pfam" id="PF03732">
    <property type="entry name" value="Retrotrans_gag"/>
    <property type="match status" value="1"/>
</dbReference>
<dbReference type="AlphaFoldDB" id="A0A7J8NUN6"/>
<evidence type="ECO:0000313" key="3">
    <source>
        <dbReference type="EMBL" id="MBA0580452.1"/>
    </source>
</evidence>
<proteinExistence type="predicted"/>
<evidence type="ECO:0000259" key="2">
    <source>
        <dbReference type="Pfam" id="PF03732"/>
    </source>
</evidence>
<protein>
    <recommendedName>
        <fullName evidence="2">Retrotransposon gag domain-containing protein</fullName>
    </recommendedName>
</protein>
<feature type="compositionally biased region" description="Basic and acidic residues" evidence="1">
    <location>
        <begin position="248"/>
        <end position="260"/>
    </location>
</feature>
<feature type="compositionally biased region" description="Basic residues" evidence="1">
    <location>
        <begin position="276"/>
        <end position="288"/>
    </location>
</feature>
<name>A0A7J8NUN6_GOSRA</name>
<evidence type="ECO:0000313" key="4">
    <source>
        <dbReference type="Proteomes" id="UP000593578"/>
    </source>
</evidence>
<dbReference type="InterPro" id="IPR005162">
    <property type="entry name" value="Retrotrans_gag_dom"/>
</dbReference>
<reference evidence="3 4" key="1">
    <citation type="journal article" date="2019" name="Genome Biol. Evol.">
        <title>Insights into the evolution of the New World diploid cottons (Gossypium, subgenus Houzingenia) based on genome sequencing.</title>
        <authorList>
            <person name="Grover C.E."/>
            <person name="Arick M.A. 2nd"/>
            <person name="Thrash A."/>
            <person name="Conover J.L."/>
            <person name="Sanders W.S."/>
            <person name="Peterson D.G."/>
            <person name="Frelichowski J.E."/>
            <person name="Scheffler J.A."/>
            <person name="Scheffler B.E."/>
            <person name="Wendel J.F."/>
        </authorList>
    </citation>
    <scope>NUCLEOTIDE SEQUENCE [LARGE SCALE GENOMIC DNA]</scope>
    <source>
        <strain evidence="3">8</strain>
        <tissue evidence="3">Leaf</tissue>
    </source>
</reference>
<organism evidence="3 4">
    <name type="scientific">Gossypium raimondii</name>
    <name type="common">Peruvian cotton</name>
    <name type="synonym">Gossypium klotzschianum subsp. raimondii</name>
    <dbReference type="NCBI Taxonomy" id="29730"/>
    <lineage>
        <taxon>Eukaryota</taxon>
        <taxon>Viridiplantae</taxon>
        <taxon>Streptophyta</taxon>
        <taxon>Embryophyta</taxon>
        <taxon>Tracheophyta</taxon>
        <taxon>Spermatophyta</taxon>
        <taxon>Magnoliopsida</taxon>
        <taxon>eudicotyledons</taxon>
        <taxon>Gunneridae</taxon>
        <taxon>Pentapetalae</taxon>
        <taxon>rosids</taxon>
        <taxon>malvids</taxon>
        <taxon>Malvales</taxon>
        <taxon>Malvaceae</taxon>
        <taxon>Malvoideae</taxon>
        <taxon>Gossypium</taxon>
    </lineage>
</organism>
<evidence type="ECO:0000256" key="1">
    <source>
        <dbReference type="SAM" id="MobiDB-lite"/>
    </source>
</evidence>
<dbReference type="Proteomes" id="UP000593578">
    <property type="component" value="Unassembled WGS sequence"/>
</dbReference>
<accession>A0A7J8NUN6</accession>
<comment type="caution">
    <text evidence="3">The sequence shown here is derived from an EMBL/GenBank/DDBJ whole genome shotgun (WGS) entry which is preliminary data.</text>
</comment>
<feature type="region of interest" description="Disordered" evidence="1">
    <location>
        <begin position="248"/>
        <end position="296"/>
    </location>
</feature>
<feature type="domain" description="Retrotransposon gag" evidence="2">
    <location>
        <begin position="169"/>
        <end position="232"/>
    </location>
</feature>
<gene>
    <name evidence="3" type="ORF">Gorai_022668</name>
</gene>
<dbReference type="EMBL" id="JABEZZ010000002">
    <property type="protein sequence ID" value="MBA0580452.1"/>
    <property type="molecule type" value="Genomic_DNA"/>
</dbReference>